<comment type="caution">
    <text evidence="5">The sequence shown here is derived from an EMBL/GenBank/DDBJ whole genome shotgun (WGS) entry which is preliminary data.</text>
</comment>
<protein>
    <submittedName>
        <fullName evidence="5">Cuticle protein 19</fullName>
    </submittedName>
</protein>
<dbReference type="PROSITE" id="PS00233">
    <property type="entry name" value="CHIT_BIND_RR_1"/>
    <property type="match status" value="1"/>
</dbReference>
<dbReference type="STRING" id="151549.A0A4C1Z2Q9"/>
<dbReference type="Pfam" id="PF00379">
    <property type="entry name" value="Chitin_bind_4"/>
    <property type="match status" value="1"/>
</dbReference>
<evidence type="ECO:0000256" key="1">
    <source>
        <dbReference type="ARBA" id="ARBA00022460"/>
    </source>
</evidence>
<evidence type="ECO:0000256" key="2">
    <source>
        <dbReference type="ARBA" id="ARBA00022729"/>
    </source>
</evidence>
<keyword evidence="2 4" id="KW-0732">Signal</keyword>
<dbReference type="AlphaFoldDB" id="A0A4C1Z2Q9"/>
<gene>
    <name evidence="5" type="ORF">EVAR_63028_1</name>
</gene>
<name>A0A4C1Z2Q9_EUMVA</name>
<dbReference type="Proteomes" id="UP000299102">
    <property type="component" value="Unassembled WGS sequence"/>
</dbReference>
<dbReference type="GO" id="GO:0042302">
    <property type="term" value="F:structural constituent of cuticle"/>
    <property type="evidence" value="ECO:0007669"/>
    <property type="project" value="UniProtKB-UniRule"/>
</dbReference>
<dbReference type="GO" id="GO:0031012">
    <property type="term" value="C:extracellular matrix"/>
    <property type="evidence" value="ECO:0007669"/>
    <property type="project" value="TreeGrafter"/>
</dbReference>
<dbReference type="EMBL" id="BGZK01001515">
    <property type="protein sequence ID" value="GBP81512.1"/>
    <property type="molecule type" value="Genomic_DNA"/>
</dbReference>
<dbReference type="PANTHER" id="PTHR12236:SF95">
    <property type="entry name" value="CUTICULAR PROTEIN 76BD, ISOFORM C-RELATED"/>
    <property type="match status" value="1"/>
</dbReference>
<dbReference type="InterPro" id="IPR000618">
    <property type="entry name" value="Insect_cuticle"/>
</dbReference>
<dbReference type="InterPro" id="IPR031311">
    <property type="entry name" value="CHIT_BIND_RR_consensus"/>
</dbReference>
<reference evidence="5 6" key="1">
    <citation type="journal article" date="2019" name="Commun. Biol.">
        <title>The bagworm genome reveals a unique fibroin gene that provides high tensile strength.</title>
        <authorList>
            <person name="Kono N."/>
            <person name="Nakamura H."/>
            <person name="Ohtoshi R."/>
            <person name="Tomita M."/>
            <person name="Numata K."/>
            <person name="Arakawa K."/>
        </authorList>
    </citation>
    <scope>NUCLEOTIDE SEQUENCE [LARGE SCALE GENOMIC DNA]</scope>
</reference>
<dbReference type="PROSITE" id="PS51155">
    <property type="entry name" value="CHIT_BIND_RR_2"/>
    <property type="match status" value="1"/>
</dbReference>
<dbReference type="PANTHER" id="PTHR12236">
    <property type="entry name" value="STRUCTURAL CONTITUENT OF CUTICLE"/>
    <property type="match status" value="1"/>
</dbReference>
<feature type="chain" id="PRO_5020023010" evidence="4">
    <location>
        <begin position="18"/>
        <end position="149"/>
    </location>
</feature>
<dbReference type="GO" id="GO:0005615">
    <property type="term" value="C:extracellular space"/>
    <property type="evidence" value="ECO:0007669"/>
    <property type="project" value="TreeGrafter"/>
</dbReference>
<dbReference type="OrthoDB" id="6427684at2759"/>
<dbReference type="InterPro" id="IPR051217">
    <property type="entry name" value="Insect_Cuticle_Struc_Prot"/>
</dbReference>
<keyword evidence="6" id="KW-1185">Reference proteome</keyword>
<evidence type="ECO:0000256" key="4">
    <source>
        <dbReference type="SAM" id="SignalP"/>
    </source>
</evidence>
<evidence type="ECO:0000313" key="6">
    <source>
        <dbReference type="Proteomes" id="UP000299102"/>
    </source>
</evidence>
<sequence>MFAKVLLLAGVLALGAARPQSGYEHGYGHASSSQSIVLHQAQHHQPQHHQLQYVSGYAHADEGHHHEDYYAHPKYAHEYKVEDPHTGDSKYQHESRDGDAVKGVYLLHEADGTMRVVEYTADKHNGFNAVVRREGHAKHAVPAPSHYHH</sequence>
<proteinExistence type="predicted"/>
<keyword evidence="1 3" id="KW-0193">Cuticle</keyword>
<evidence type="ECO:0000256" key="3">
    <source>
        <dbReference type="PROSITE-ProRule" id="PRU00497"/>
    </source>
</evidence>
<organism evidence="5 6">
    <name type="scientific">Eumeta variegata</name>
    <name type="common">Bagworm moth</name>
    <name type="synonym">Eumeta japonica</name>
    <dbReference type="NCBI Taxonomy" id="151549"/>
    <lineage>
        <taxon>Eukaryota</taxon>
        <taxon>Metazoa</taxon>
        <taxon>Ecdysozoa</taxon>
        <taxon>Arthropoda</taxon>
        <taxon>Hexapoda</taxon>
        <taxon>Insecta</taxon>
        <taxon>Pterygota</taxon>
        <taxon>Neoptera</taxon>
        <taxon>Endopterygota</taxon>
        <taxon>Lepidoptera</taxon>
        <taxon>Glossata</taxon>
        <taxon>Ditrysia</taxon>
        <taxon>Tineoidea</taxon>
        <taxon>Psychidae</taxon>
        <taxon>Oiketicinae</taxon>
        <taxon>Eumeta</taxon>
    </lineage>
</organism>
<evidence type="ECO:0000313" key="5">
    <source>
        <dbReference type="EMBL" id="GBP81512.1"/>
    </source>
</evidence>
<accession>A0A4C1Z2Q9</accession>
<feature type="signal peptide" evidence="4">
    <location>
        <begin position="1"/>
        <end position="17"/>
    </location>
</feature>